<feature type="compositionally biased region" description="Basic residues" evidence="1">
    <location>
        <begin position="626"/>
        <end position="645"/>
    </location>
</feature>
<feature type="compositionally biased region" description="Polar residues" evidence="1">
    <location>
        <begin position="1790"/>
        <end position="1799"/>
    </location>
</feature>
<feature type="compositionally biased region" description="Basic residues" evidence="1">
    <location>
        <begin position="592"/>
        <end position="601"/>
    </location>
</feature>
<feature type="compositionally biased region" description="Basic and acidic residues" evidence="1">
    <location>
        <begin position="129"/>
        <end position="146"/>
    </location>
</feature>
<feature type="compositionally biased region" description="Low complexity" evidence="1">
    <location>
        <begin position="602"/>
        <end position="613"/>
    </location>
</feature>
<feature type="compositionally biased region" description="Basic and acidic residues" evidence="1">
    <location>
        <begin position="680"/>
        <end position="706"/>
    </location>
</feature>
<feature type="compositionally biased region" description="Low complexity" evidence="1">
    <location>
        <begin position="908"/>
        <end position="924"/>
    </location>
</feature>
<gene>
    <name evidence="2" type="ORF">ODALV1_LOCUS5114</name>
</gene>
<evidence type="ECO:0000256" key="1">
    <source>
        <dbReference type="SAM" id="MobiDB-lite"/>
    </source>
</evidence>
<name>A0ABP1Q1A5_9HEXA</name>
<feature type="compositionally biased region" description="Basic and acidic residues" evidence="1">
    <location>
        <begin position="325"/>
        <end position="554"/>
    </location>
</feature>
<feature type="compositionally biased region" description="Polar residues" evidence="1">
    <location>
        <begin position="1219"/>
        <end position="1230"/>
    </location>
</feature>
<feature type="compositionally biased region" description="Acidic residues" evidence="1">
    <location>
        <begin position="1734"/>
        <end position="1744"/>
    </location>
</feature>
<feature type="region of interest" description="Disordered" evidence="1">
    <location>
        <begin position="976"/>
        <end position="1139"/>
    </location>
</feature>
<feature type="compositionally biased region" description="Acidic residues" evidence="1">
    <location>
        <begin position="195"/>
        <end position="207"/>
    </location>
</feature>
<feature type="compositionally biased region" description="Polar residues" evidence="1">
    <location>
        <begin position="1671"/>
        <end position="1695"/>
    </location>
</feature>
<feature type="region of interest" description="Disordered" evidence="1">
    <location>
        <begin position="1652"/>
        <end position="1946"/>
    </location>
</feature>
<feature type="compositionally biased region" description="Polar residues" evidence="1">
    <location>
        <begin position="1817"/>
        <end position="1855"/>
    </location>
</feature>
<keyword evidence="3" id="KW-1185">Reference proteome</keyword>
<evidence type="ECO:0000313" key="2">
    <source>
        <dbReference type="EMBL" id="CAL8082091.1"/>
    </source>
</evidence>
<feature type="compositionally biased region" description="Acidic residues" evidence="1">
    <location>
        <begin position="566"/>
        <end position="581"/>
    </location>
</feature>
<evidence type="ECO:0000313" key="3">
    <source>
        <dbReference type="Proteomes" id="UP001642540"/>
    </source>
</evidence>
<protein>
    <submittedName>
        <fullName evidence="2">Uncharacterized protein</fullName>
    </submittedName>
</protein>
<feature type="compositionally biased region" description="Pro residues" evidence="1">
    <location>
        <begin position="1349"/>
        <end position="1359"/>
    </location>
</feature>
<feature type="compositionally biased region" description="Basic and acidic residues" evidence="1">
    <location>
        <begin position="1699"/>
        <end position="1712"/>
    </location>
</feature>
<reference evidence="2 3" key="1">
    <citation type="submission" date="2024-08" db="EMBL/GenBank/DDBJ databases">
        <authorList>
            <person name="Cucini C."/>
            <person name="Frati F."/>
        </authorList>
    </citation>
    <scope>NUCLEOTIDE SEQUENCE [LARGE SCALE GENOMIC DNA]</scope>
</reference>
<feature type="compositionally biased region" description="Basic and acidic residues" evidence="1">
    <location>
        <begin position="743"/>
        <end position="752"/>
    </location>
</feature>
<dbReference type="PANTHER" id="PTHR48125:SF10">
    <property type="entry name" value="OS12G0136300 PROTEIN"/>
    <property type="match status" value="1"/>
</dbReference>
<feature type="region of interest" description="Disordered" evidence="1">
    <location>
        <begin position="807"/>
        <end position="931"/>
    </location>
</feature>
<feature type="compositionally biased region" description="Polar residues" evidence="1">
    <location>
        <begin position="1652"/>
        <end position="1662"/>
    </location>
</feature>
<feature type="compositionally biased region" description="Basic and acidic residues" evidence="1">
    <location>
        <begin position="991"/>
        <end position="1004"/>
    </location>
</feature>
<feature type="region of interest" description="Disordered" evidence="1">
    <location>
        <begin position="1452"/>
        <end position="1496"/>
    </location>
</feature>
<feature type="compositionally biased region" description="Polar residues" evidence="1">
    <location>
        <begin position="1759"/>
        <end position="1779"/>
    </location>
</feature>
<accession>A0ABP1Q1A5</accession>
<feature type="compositionally biased region" description="Basic and acidic residues" evidence="1">
    <location>
        <begin position="295"/>
        <end position="312"/>
    </location>
</feature>
<feature type="compositionally biased region" description="Basic residues" evidence="1">
    <location>
        <begin position="1120"/>
        <end position="1130"/>
    </location>
</feature>
<dbReference type="EMBL" id="CAXLJM020000015">
    <property type="protein sequence ID" value="CAL8082091.1"/>
    <property type="molecule type" value="Genomic_DNA"/>
</dbReference>
<feature type="compositionally biased region" description="Basic and acidic residues" evidence="1">
    <location>
        <begin position="646"/>
        <end position="658"/>
    </location>
</feature>
<feature type="compositionally biased region" description="Pro residues" evidence="1">
    <location>
        <begin position="1908"/>
        <end position="1937"/>
    </location>
</feature>
<feature type="compositionally biased region" description="Acidic residues" evidence="1">
    <location>
        <begin position="816"/>
        <end position="825"/>
    </location>
</feature>
<proteinExistence type="predicted"/>
<feature type="compositionally biased region" description="Basic and acidic residues" evidence="1">
    <location>
        <begin position="230"/>
        <end position="242"/>
    </location>
</feature>
<dbReference type="PANTHER" id="PTHR48125">
    <property type="entry name" value="LP07818P1"/>
    <property type="match status" value="1"/>
</dbReference>
<feature type="compositionally biased region" description="Acidic residues" evidence="1">
    <location>
        <begin position="659"/>
        <end position="679"/>
    </location>
</feature>
<comment type="caution">
    <text evidence="2">The sequence shown here is derived from an EMBL/GenBank/DDBJ whole genome shotgun (WGS) entry which is preliminary data.</text>
</comment>
<feature type="compositionally biased region" description="Polar residues" evidence="1">
    <location>
        <begin position="1452"/>
        <end position="1480"/>
    </location>
</feature>
<feature type="compositionally biased region" description="Basic and acidic residues" evidence="1">
    <location>
        <begin position="867"/>
        <end position="903"/>
    </location>
</feature>
<feature type="compositionally biased region" description="Low complexity" evidence="1">
    <location>
        <begin position="1"/>
        <end position="17"/>
    </location>
</feature>
<feature type="compositionally biased region" description="Basic residues" evidence="1">
    <location>
        <begin position="253"/>
        <end position="265"/>
    </location>
</feature>
<organism evidence="2 3">
    <name type="scientific">Orchesella dallaii</name>
    <dbReference type="NCBI Taxonomy" id="48710"/>
    <lineage>
        <taxon>Eukaryota</taxon>
        <taxon>Metazoa</taxon>
        <taxon>Ecdysozoa</taxon>
        <taxon>Arthropoda</taxon>
        <taxon>Hexapoda</taxon>
        <taxon>Collembola</taxon>
        <taxon>Entomobryomorpha</taxon>
        <taxon>Entomobryoidea</taxon>
        <taxon>Orchesellidae</taxon>
        <taxon>Orchesellinae</taxon>
        <taxon>Orchesella</taxon>
    </lineage>
</organism>
<feature type="compositionally biased region" description="Basic and acidic residues" evidence="1">
    <location>
        <begin position="1108"/>
        <end position="1119"/>
    </location>
</feature>
<sequence length="2033" mass="223967">MDVVVDQNPQPTPTQQTEEVEEQDGEESERGRPSTPKWWRPPVPPETYKWEEVRRQRQKGGYPWTHLDKDEEIDVEDYLDENLYEPVNPPPLYGNESYLSKDLHVPQAEERTIEIPPEIEILTSEGLDGLDKPDPHDGGFDGDREWQNLTSEDEQGTANRSSFTAGLRKDPGEPRPTTPKSVGFAAETITHECPEEPDQEVPEDMQTDAEPAGSSKHGGHGRRKTPFDILKSKAADAADHVKQKIKGAIPVRPKMKGGRKRGKAKHTGEAEEGEQEVPEDAEMKEAGEGVEGGEATEKAEEAMDVSESKAVETGEGAPEESEEKSDDKESKDDEKKRQKAEEKEEKERKKAEEKLAKQQAAEEAKKAKLEEKLAKAKEAEEARQAKAEEERKKQEEKKEEEARKAAEKAAKEEEARKAAEAKKEEDARKAAEKAAKEEEARKVAAAKKAEEDARKAAEKAAKEEEARKAAEIKKAEDEAKRIAKEEAKKAAEAKKAEEEAKKAAEKAAKEEAKRAAEAAKEEERRAAEAAKEEERRAAGIVEEVKVEEETKEQTMDTTEPPPEGEQQAEGDGGEAGDEEADPAVPQTPSGTTKRRYIKQRKNPIQLPQIPNPITMLRNQVEDYRNKLKRSRTPPRGRGQRKQRRSRSADASRSPPRDVGDEEEETGEAAPVEDTEMEPQQEEKAPATETKASAKSETKPAEAEPVKEAVQQSSAPAEVEEEIQPAEEPPATTGKGTTKRKQPAAKEKLDKLGGHLKSIGAKTIGVASQATGAIGQTMKVVGKDLQKLGSKGIEKCQSAVVEIKAKQNAAKNKEMQGEEVEEEVVEEIPPPEIAPPKRTFRFRRRNESQDEGDEEDQEHFYENAQEINQERQQRDDDLQRNRLLGRADRDWESPMDRAQSRDVSEEPYISSRDSPPGSSITSSTIANARRPGVLEEIDSDEFFLRERGISEGEDEEEVNRFLVEELRQAFRPTMSNALAGFDLEPPLVPPPRPDRPSRKPAREAPQEESAPTSYQTFPPERPKRKGPQGYVSKFMKENEGDEEDEEYMGSNEEVRGSSDDMKESIEEGDEAIQMVKDKLSEIDRELDEGATSSEPPQQPRTPLDDYEDDGRYEPISDKPVKPMRTKKKAPKRPPTPPSFYYNTIAGNEWLRELEAQVQDEPAAPIRKRRGSGKSASLPPSTGDEEVKAKVDDTPSTEQVSDTIAALTEPRADSAQEETFEGSSQVSGQNENDYIDEAGYAIVQKDNLPRTVPRKKKKRTKADDAQGPSGLRQGEEANAAFMSLPHRPFQVVPPARPSRTYSTLKPKRPPRSKSGSRNSLESKSPSSSRRGGGEGDEPRPSTAIGIMQGRPLPPPPRPSRSPAPLNDLDQSSIEQALGVRHYANFEELEPRQVEEIFTASNIPLLGPRTEVFSRPTEVDIACQTDPVPDDEFMAGFLAPESPLLDSSRIRTASSELAGQETQPRGSQATATGDVSSSFQTPRSQHDSSTQSQPTQPPQFVFPTRLHLEQLEVDFLRVNDLIAQSIRVEHLQAPQLEVNSLNATGPLCVSRIQTQSLSSEEVNCSRLTSDKVELPSVPPPSFYQLSSPDDDILKPGSEQELCLKTEEKEEKENESACPPEFLESVHNLMGYVDSTNDLKSSHVAEKILDKQLNVAVSTQTSSQPKSNKRDASVGTHSTPITSRTVVPQQQNNLNQEPSQTKQQEEPKTTQEEVAVKQEFVVESVPSEPQSIPSAVTEPEEESEEQVEETVVVGSYTLPYSYLPTQSPSLSRTGSTESSQPRSTAPVPEPTSGPSPAEIQTSVADGEVLSVKFSIPVERGSTGQSTTGKRPTPPRSGSTSTQSRLQDSANAQAESSKGDAQQPVATKEIKPTVAPARPSPPRRSSPVRVTPLLRSSPPTRSSPPARASPPARSTPPPRSTPPAVSPPPTPSTPPAPSPPPSQAVRRISEDGDDSMLSVAVRLGRAVLRFTMRTLQAMAEYIDTAASEDPAKAEQQRANMQVLLCLLLVLVVGLILATTRSGPYSSPRWEFLMPPPDL</sequence>
<feature type="compositionally biased region" description="Low complexity" evidence="1">
    <location>
        <begin position="1880"/>
        <end position="1907"/>
    </location>
</feature>
<feature type="region of interest" description="Disordered" evidence="1">
    <location>
        <begin position="122"/>
        <end position="752"/>
    </location>
</feature>
<feature type="region of interest" description="Disordered" evidence="1">
    <location>
        <begin position="1"/>
        <end position="45"/>
    </location>
</feature>
<feature type="compositionally biased region" description="Basic and acidic residues" evidence="1">
    <location>
        <begin position="1051"/>
        <end position="1064"/>
    </location>
</feature>
<feature type="compositionally biased region" description="Acidic residues" evidence="1">
    <location>
        <begin position="18"/>
        <end position="27"/>
    </location>
</feature>
<feature type="compositionally biased region" description="Low complexity" evidence="1">
    <location>
        <begin position="1314"/>
        <end position="1327"/>
    </location>
</feature>
<dbReference type="Proteomes" id="UP001642540">
    <property type="component" value="Unassembled WGS sequence"/>
</dbReference>
<feature type="region of interest" description="Disordered" evidence="1">
    <location>
        <begin position="1151"/>
        <end position="1370"/>
    </location>
</feature>
<feature type="compositionally biased region" description="Acidic residues" evidence="1">
    <location>
        <begin position="270"/>
        <end position="280"/>
    </location>
</feature>